<keyword evidence="8" id="KW-1185">Reference proteome</keyword>
<evidence type="ECO:0000256" key="2">
    <source>
        <dbReference type="ARBA" id="ARBA00022692"/>
    </source>
</evidence>
<organism evidence="7 8">
    <name type="scientific">Enterovibrio norvegicus FF-454</name>
    <dbReference type="NCBI Taxonomy" id="1185651"/>
    <lineage>
        <taxon>Bacteria</taxon>
        <taxon>Pseudomonadati</taxon>
        <taxon>Pseudomonadota</taxon>
        <taxon>Gammaproteobacteria</taxon>
        <taxon>Vibrionales</taxon>
        <taxon>Vibrionaceae</taxon>
        <taxon>Enterovibrio</taxon>
    </lineage>
</organism>
<evidence type="ECO:0000256" key="3">
    <source>
        <dbReference type="ARBA" id="ARBA00022989"/>
    </source>
</evidence>
<dbReference type="Pfam" id="PF04116">
    <property type="entry name" value="FA_hydroxylase"/>
    <property type="match status" value="1"/>
</dbReference>
<feature type="transmembrane region" description="Helical" evidence="5">
    <location>
        <begin position="52"/>
        <end position="74"/>
    </location>
</feature>
<evidence type="ECO:0000313" key="8">
    <source>
        <dbReference type="Proteomes" id="UP000095039"/>
    </source>
</evidence>
<reference evidence="7 8" key="1">
    <citation type="journal article" date="2012" name="Science">
        <title>Ecological populations of bacteria act as socially cohesive units of antibiotic production and resistance.</title>
        <authorList>
            <person name="Cordero O.X."/>
            <person name="Wildschutte H."/>
            <person name="Kirkup B."/>
            <person name="Proehl S."/>
            <person name="Ngo L."/>
            <person name="Hussain F."/>
            <person name="Le Roux F."/>
            <person name="Mincer T."/>
            <person name="Polz M.F."/>
        </authorList>
    </citation>
    <scope>NUCLEOTIDE SEQUENCE [LARGE SCALE GENOMIC DNA]</scope>
    <source>
        <strain evidence="7 8">FF-454</strain>
    </source>
</reference>
<dbReference type="GO" id="GO:0008610">
    <property type="term" value="P:lipid biosynthetic process"/>
    <property type="evidence" value="ECO:0007669"/>
    <property type="project" value="InterPro"/>
</dbReference>
<dbReference type="InterPro" id="IPR050307">
    <property type="entry name" value="Sterol_Desaturase_Related"/>
</dbReference>
<keyword evidence="4 5" id="KW-0472">Membrane</keyword>
<comment type="caution">
    <text evidence="7">The sequence shown here is derived from an EMBL/GenBank/DDBJ whole genome shotgun (WGS) entry which is preliminary data.</text>
</comment>
<proteinExistence type="predicted"/>
<keyword evidence="2 5" id="KW-0812">Transmembrane</keyword>
<keyword evidence="3 5" id="KW-1133">Transmembrane helix</keyword>
<protein>
    <submittedName>
        <fullName evidence="7">Sterol desaturase</fullName>
    </submittedName>
</protein>
<accession>A0A1E5C367</accession>
<gene>
    <name evidence="7" type="ORF">A1OK_12720</name>
</gene>
<sequence>MLTFIESQEMAFRLLTFFSIFAAMGLAEWLFPKRLLTVSKAKRWLNNISLMILNTFVLRAIFPLAAAGFAAWTADQGIGLFNLVSTPLWVSVLVCIIALDGIIWLQHRLFHQIPLLWRLHAVHHADKDLDVTSGARFHPLEILLSMVIKIAAIALLGAPVVAVILFEVILSGMALFNHSNVAIPPAIDRGLRVLVVTPDMHRVHHSIHRYESDSNFGFNLAIWDRLFRTYRAQPDEGHYGMTIGIKTQREERHVVWLSGLLALPFRLFSASGSNKSRSNKKSKQTP</sequence>
<feature type="transmembrane region" description="Helical" evidence="5">
    <location>
        <begin position="146"/>
        <end position="170"/>
    </location>
</feature>
<dbReference type="GO" id="GO:0016491">
    <property type="term" value="F:oxidoreductase activity"/>
    <property type="evidence" value="ECO:0007669"/>
    <property type="project" value="InterPro"/>
</dbReference>
<feature type="transmembrane region" description="Helical" evidence="5">
    <location>
        <begin position="86"/>
        <end position="105"/>
    </location>
</feature>
<dbReference type="AlphaFoldDB" id="A0A1E5C367"/>
<evidence type="ECO:0000256" key="5">
    <source>
        <dbReference type="SAM" id="Phobius"/>
    </source>
</evidence>
<dbReference type="GO" id="GO:0016020">
    <property type="term" value="C:membrane"/>
    <property type="evidence" value="ECO:0007669"/>
    <property type="project" value="UniProtKB-SubCell"/>
</dbReference>
<dbReference type="RefSeq" id="WP_016959754.1">
    <property type="nucleotide sequence ID" value="NZ_AJWN02000073.1"/>
</dbReference>
<dbReference type="Proteomes" id="UP000095039">
    <property type="component" value="Unassembled WGS sequence"/>
</dbReference>
<feature type="transmembrane region" description="Helical" evidence="5">
    <location>
        <begin position="12"/>
        <end position="31"/>
    </location>
</feature>
<dbReference type="EMBL" id="AJWN02000073">
    <property type="protein sequence ID" value="OEE59946.1"/>
    <property type="molecule type" value="Genomic_DNA"/>
</dbReference>
<evidence type="ECO:0000313" key="7">
    <source>
        <dbReference type="EMBL" id="OEE59946.1"/>
    </source>
</evidence>
<name>A0A1E5C367_9GAMM</name>
<dbReference type="GO" id="GO:0005506">
    <property type="term" value="F:iron ion binding"/>
    <property type="evidence" value="ECO:0007669"/>
    <property type="project" value="InterPro"/>
</dbReference>
<feature type="domain" description="Fatty acid hydroxylase" evidence="6">
    <location>
        <begin position="92"/>
        <end position="229"/>
    </location>
</feature>
<dbReference type="PANTHER" id="PTHR11863">
    <property type="entry name" value="STEROL DESATURASE"/>
    <property type="match status" value="1"/>
</dbReference>
<dbReference type="InterPro" id="IPR006694">
    <property type="entry name" value="Fatty_acid_hydroxylase"/>
</dbReference>
<comment type="subcellular location">
    <subcellularLocation>
        <location evidence="1">Membrane</location>
    </subcellularLocation>
</comment>
<evidence type="ECO:0000256" key="4">
    <source>
        <dbReference type="ARBA" id="ARBA00023136"/>
    </source>
</evidence>
<evidence type="ECO:0000259" key="6">
    <source>
        <dbReference type="Pfam" id="PF04116"/>
    </source>
</evidence>
<evidence type="ECO:0000256" key="1">
    <source>
        <dbReference type="ARBA" id="ARBA00004370"/>
    </source>
</evidence>